<comment type="caution">
    <text evidence="5">The sequence shown here is derived from an EMBL/GenBank/DDBJ whole genome shotgun (WGS) entry which is preliminary data.</text>
</comment>
<dbReference type="RefSeq" id="WP_154406118.1">
    <property type="nucleotide sequence ID" value="NZ_JAQXJM010000056.1"/>
</dbReference>
<evidence type="ECO:0000256" key="2">
    <source>
        <dbReference type="ARBA" id="ARBA00023125"/>
    </source>
</evidence>
<dbReference type="GO" id="GO:0003700">
    <property type="term" value="F:DNA-binding transcription factor activity"/>
    <property type="evidence" value="ECO:0007669"/>
    <property type="project" value="TreeGrafter"/>
</dbReference>
<dbReference type="PANTHER" id="PTHR30146">
    <property type="entry name" value="LACI-RELATED TRANSCRIPTIONAL REPRESSOR"/>
    <property type="match status" value="1"/>
</dbReference>
<keyword evidence="1" id="KW-0805">Transcription regulation</keyword>
<dbReference type="InterPro" id="IPR028082">
    <property type="entry name" value="Peripla_BP_I"/>
</dbReference>
<dbReference type="PROSITE" id="PS50932">
    <property type="entry name" value="HTH_LACI_2"/>
    <property type="match status" value="1"/>
</dbReference>
<accession>A0A6I2UFQ4</accession>
<dbReference type="Gene3D" id="3.40.50.2300">
    <property type="match status" value="2"/>
</dbReference>
<dbReference type="InterPro" id="IPR010982">
    <property type="entry name" value="Lambda_DNA-bd_dom_sf"/>
</dbReference>
<name>A0A6I2UFQ4_9FIRM</name>
<dbReference type="InterPro" id="IPR000843">
    <property type="entry name" value="HTH_LacI"/>
</dbReference>
<reference evidence="5 6" key="1">
    <citation type="submission" date="2019-08" db="EMBL/GenBank/DDBJ databases">
        <title>In-depth cultivation of the pig gut microbiome towards novel bacterial diversity and tailored functional studies.</title>
        <authorList>
            <person name="Wylensek D."/>
            <person name="Hitch T.C.A."/>
            <person name="Clavel T."/>
        </authorList>
    </citation>
    <scope>NUCLEOTIDE SEQUENCE [LARGE SCALE GENOMIC DNA]</scope>
    <source>
        <strain evidence="5 6">WCA-693-APC-5D-A</strain>
    </source>
</reference>
<feature type="domain" description="HTH lacI-type" evidence="4">
    <location>
        <begin position="2"/>
        <end position="56"/>
    </location>
</feature>
<dbReference type="Gene3D" id="1.10.260.40">
    <property type="entry name" value="lambda repressor-like DNA-binding domains"/>
    <property type="match status" value="1"/>
</dbReference>
<evidence type="ECO:0000313" key="5">
    <source>
        <dbReference type="EMBL" id="MSU08011.1"/>
    </source>
</evidence>
<gene>
    <name evidence="5" type="ORF">FYJ84_03270</name>
</gene>
<dbReference type="GO" id="GO:0000976">
    <property type="term" value="F:transcription cis-regulatory region binding"/>
    <property type="evidence" value="ECO:0007669"/>
    <property type="project" value="TreeGrafter"/>
</dbReference>
<dbReference type="CDD" id="cd01392">
    <property type="entry name" value="HTH_LacI"/>
    <property type="match status" value="1"/>
</dbReference>
<dbReference type="EMBL" id="VUNR01000004">
    <property type="protein sequence ID" value="MSU08011.1"/>
    <property type="molecule type" value="Genomic_DNA"/>
</dbReference>
<dbReference type="SUPFAM" id="SSF47413">
    <property type="entry name" value="lambda repressor-like DNA-binding domains"/>
    <property type="match status" value="1"/>
</dbReference>
<dbReference type="PANTHER" id="PTHR30146:SF152">
    <property type="entry name" value="TRANSCRIPTIONAL REGULATORY PROTEIN"/>
    <property type="match status" value="1"/>
</dbReference>
<organism evidence="5 6">
    <name type="scientific">Anaerovibrio slackiae</name>
    <dbReference type="NCBI Taxonomy" id="2652309"/>
    <lineage>
        <taxon>Bacteria</taxon>
        <taxon>Bacillati</taxon>
        <taxon>Bacillota</taxon>
        <taxon>Negativicutes</taxon>
        <taxon>Selenomonadales</taxon>
        <taxon>Selenomonadaceae</taxon>
        <taxon>Anaerovibrio</taxon>
    </lineage>
</organism>
<dbReference type="Pfam" id="PF00356">
    <property type="entry name" value="LacI"/>
    <property type="match status" value="1"/>
</dbReference>
<keyword evidence="2" id="KW-0238">DNA-binding</keyword>
<dbReference type="Proteomes" id="UP000433181">
    <property type="component" value="Unassembled WGS sequence"/>
</dbReference>
<evidence type="ECO:0000259" key="4">
    <source>
        <dbReference type="PROSITE" id="PS50932"/>
    </source>
</evidence>
<dbReference type="InterPro" id="IPR025997">
    <property type="entry name" value="SBP_2_dom"/>
</dbReference>
<dbReference type="SUPFAM" id="SSF53822">
    <property type="entry name" value="Periplasmic binding protein-like I"/>
    <property type="match status" value="1"/>
</dbReference>
<evidence type="ECO:0000256" key="1">
    <source>
        <dbReference type="ARBA" id="ARBA00023015"/>
    </source>
</evidence>
<evidence type="ECO:0000256" key="3">
    <source>
        <dbReference type="ARBA" id="ARBA00023163"/>
    </source>
</evidence>
<dbReference type="SMART" id="SM00354">
    <property type="entry name" value="HTH_LACI"/>
    <property type="match status" value="1"/>
</dbReference>
<protein>
    <submittedName>
        <fullName evidence="5">Substrate-binding domain-containing protein</fullName>
    </submittedName>
</protein>
<dbReference type="CDD" id="cd06307">
    <property type="entry name" value="PBP1_sugar_binding"/>
    <property type="match status" value="1"/>
</dbReference>
<keyword evidence="3" id="KW-0804">Transcription</keyword>
<dbReference type="AlphaFoldDB" id="A0A6I2UFQ4"/>
<evidence type="ECO:0000313" key="6">
    <source>
        <dbReference type="Proteomes" id="UP000433181"/>
    </source>
</evidence>
<dbReference type="Pfam" id="PF13407">
    <property type="entry name" value="Peripla_BP_4"/>
    <property type="match status" value="1"/>
</dbReference>
<keyword evidence="6" id="KW-1185">Reference proteome</keyword>
<proteinExistence type="predicted"/>
<sequence length="343" mass="38103">MVTIKEIAELCGVSRGTVDRVLNHRGNVKAEKKELILKVAQEMNYTPNPAGRALAAQKMKPVVAIVMPSKGIGFFDAVIEAMEKAAKSYSMYGLQVEWYISKGYDVEVQCKQLSQLLGKVQAVILMPINDERVSTKIRHLTESGIFVITINNDIENSSRHCYVGTDYFNGGMTAGSLLQMINHGMLNIGITLGSLQILGHAQRLSGFRSALSHNPLAQIMAITEDQDDEMLSYEKNLEMLRKHPDINVIFAASSGGICGACRAIMTCGREKDITVIVFDTLPTTVEMMEKGLIQATIYQHPRRQGQIAMQIVFEYLVNGKKPERELNLLTNEIRIKENINTAL</sequence>
<dbReference type="GeneID" id="96777925"/>